<comment type="pathway">
    <text evidence="2 10">Cofactor biosynthesis; riboflavin biosynthesis; 5-amino-6-(D-ribitylamino)uracil from GTP: step 2/4.</text>
</comment>
<comment type="cofactor">
    <cofactor evidence="10">
        <name>Zn(2+)</name>
        <dbReference type="ChEBI" id="CHEBI:29105"/>
    </cofactor>
    <text evidence="10">Binds 1 zinc ion.</text>
</comment>
<dbReference type="InterPro" id="IPR002734">
    <property type="entry name" value="RibDG_C"/>
</dbReference>
<dbReference type="GO" id="GO:0008703">
    <property type="term" value="F:5-amino-6-(5-phosphoribosylamino)uracil reductase activity"/>
    <property type="evidence" value="ECO:0007669"/>
    <property type="project" value="UniProtKB-EC"/>
</dbReference>
<accession>A0ABW3P256</accession>
<comment type="caution">
    <text evidence="12">The sequence shown here is derived from an EMBL/GenBank/DDBJ whole genome shotgun (WGS) entry which is preliminary data.</text>
</comment>
<sequence>MNHSPADDRRYMAAAIALSGRGRGLSTPNPNVGCLIVRNGRVVGRGWTQKGGRPHAEAQALEQASDRARGATAYVTLEPCFHLSPRGPRCADLMARAGVARVVIALRDPDPRTDGQGAAWLRDRGIAVEMGLMAQEAARAMGGFVLRQMLGRPHVTLKLGLSLDGRIALADGSSRWITGPDARAHAHMERARHDAILVGGGTLRADAPRLDVRLPGLEDRSPRRLLLTHGDAPAGWGCIAAPEEIATLDRVDHLLVEGGAAAAAAFLRADLVDRLLLYRAPILIGDGLAGIGDIGLADLGQAHGRWRMIDTRVLGVDRLEVYERVRSA</sequence>
<protein>
    <recommendedName>
        <fullName evidence="10">Riboflavin biosynthesis protein RibD</fullName>
    </recommendedName>
    <domain>
        <recommendedName>
            <fullName evidence="10">Diaminohydroxyphosphoribosylaminopyrimidine deaminase</fullName>
            <shortName evidence="10">DRAP deaminase</shortName>
            <ecNumber evidence="10">3.5.4.26</ecNumber>
        </recommendedName>
        <alternativeName>
            <fullName evidence="10">Riboflavin-specific deaminase</fullName>
        </alternativeName>
    </domain>
    <domain>
        <recommendedName>
            <fullName evidence="10">5-amino-6-(5-phosphoribosylamino)uracil reductase</fullName>
            <ecNumber evidence="10">1.1.1.193</ecNumber>
        </recommendedName>
        <alternativeName>
            <fullName evidence="10">HTP reductase</fullName>
        </alternativeName>
    </domain>
</protein>
<feature type="domain" description="CMP/dCMP-type deaminase" evidence="11">
    <location>
        <begin position="6"/>
        <end position="128"/>
    </location>
</feature>
<evidence type="ECO:0000256" key="9">
    <source>
        <dbReference type="ARBA" id="ARBA00023268"/>
    </source>
</evidence>
<comment type="catalytic activity">
    <reaction evidence="10">
        <text>5-amino-6-(5-phospho-D-ribitylamino)uracil + NADP(+) = 5-amino-6-(5-phospho-D-ribosylamino)uracil + NADPH + H(+)</text>
        <dbReference type="Rhea" id="RHEA:17845"/>
        <dbReference type="ChEBI" id="CHEBI:15378"/>
        <dbReference type="ChEBI" id="CHEBI:57783"/>
        <dbReference type="ChEBI" id="CHEBI:58349"/>
        <dbReference type="ChEBI" id="CHEBI:58421"/>
        <dbReference type="ChEBI" id="CHEBI:58453"/>
        <dbReference type="EC" id="1.1.1.193"/>
    </reaction>
</comment>
<comment type="function">
    <text evidence="1 10">Converts 2,5-diamino-6-(ribosylamino)-4(3h)-pyrimidinone 5'-phosphate into 5-amino-6-(ribosylamino)-2,4(1h,3h)-pyrimidinedione 5'-phosphate.</text>
</comment>
<evidence type="ECO:0000256" key="6">
    <source>
        <dbReference type="ARBA" id="ARBA00022619"/>
    </source>
</evidence>
<dbReference type="GO" id="GO:0008835">
    <property type="term" value="F:diaminohydroxyphosphoribosylaminopyrimidine deaminase activity"/>
    <property type="evidence" value="ECO:0007669"/>
    <property type="project" value="UniProtKB-EC"/>
</dbReference>
<dbReference type="PROSITE" id="PS51747">
    <property type="entry name" value="CYT_DCMP_DEAMINASES_2"/>
    <property type="match status" value="1"/>
</dbReference>
<name>A0ABW3P256_9SPHN</name>
<dbReference type="InterPro" id="IPR016193">
    <property type="entry name" value="Cytidine_deaminase-like"/>
</dbReference>
<dbReference type="Pfam" id="PF01872">
    <property type="entry name" value="RibD_C"/>
    <property type="match status" value="2"/>
</dbReference>
<dbReference type="EC" id="3.5.4.26" evidence="10"/>
<dbReference type="InterPro" id="IPR004794">
    <property type="entry name" value="Eubact_RibD"/>
</dbReference>
<evidence type="ECO:0000313" key="13">
    <source>
        <dbReference type="Proteomes" id="UP001597203"/>
    </source>
</evidence>
<keyword evidence="7 10" id="KW-0521">NADP</keyword>
<evidence type="ECO:0000256" key="7">
    <source>
        <dbReference type="ARBA" id="ARBA00022857"/>
    </source>
</evidence>
<reference evidence="13" key="1">
    <citation type="journal article" date="2019" name="Int. J. Syst. Evol. Microbiol.">
        <title>The Global Catalogue of Microorganisms (GCM) 10K type strain sequencing project: providing services to taxonomists for standard genome sequencing and annotation.</title>
        <authorList>
            <consortium name="The Broad Institute Genomics Platform"/>
            <consortium name="The Broad Institute Genome Sequencing Center for Infectious Disease"/>
            <person name="Wu L."/>
            <person name="Ma J."/>
        </authorList>
    </citation>
    <scope>NUCLEOTIDE SEQUENCE [LARGE SCALE GENOMIC DNA]</scope>
    <source>
        <strain evidence="13">CCUG 54329</strain>
    </source>
</reference>
<evidence type="ECO:0000313" key="12">
    <source>
        <dbReference type="EMBL" id="MFD1105108.1"/>
    </source>
</evidence>
<dbReference type="EC" id="1.1.1.193" evidence="10"/>
<keyword evidence="10 12" id="KW-0378">Hydrolase</keyword>
<evidence type="ECO:0000256" key="10">
    <source>
        <dbReference type="PIRNR" id="PIRNR006769"/>
    </source>
</evidence>
<dbReference type="PIRSF" id="PIRSF006769">
    <property type="entry name" value="RibD"/>
    <property type="match status" value="1"/>
</dbReference>
<evidence type="ECO:0000256" key="4">
    <source>
        <dbReference type="ARBA" id="ARBA00005259"/>
    </source>
</evidence>
<dbReference type="CDD" id="cd01284">
    <property type="entry name" value="Riboflavin_deaminase-reductase"/>
    <property type="match status" value="1"/>
</dbReference>
<dbReference type="PANTHER" id="PTHR38011">
    <property type="entry name" value="DIHYDROFOLATE REDUCTASE FAMILY PROTEIN (AFU_ORTHOLOGUE AFUA_8G06820)"/>
    <property type="match status" value="1"/>
</dbReference>
<keyword evidence="8 10" id="KW-0560">Oxidoreductase</keyword>
<dbReference type="Gene3D" id="3.40.140.10">
    <property type="entry name" value="Cytidine Deaminase, domain 2"/>
    <property type="match status" value="1"/>
</dbReference>
<proteinExistence type="inferred from homology"/>
<comment type="catalytic activity">
    <reaction evidence="10">
        <text>2,5-diamino-6-hydroxy-4-(5-phosphoribosylamino)-pyrimidine + H2O + H(+) = 5-amino-6-(5-phospho-D-ribosylamino)uracil + NH4(+)</text>
        <dbReference type="Rhea" id="RHEA:21868"/>
        <dbReference type="ChEBI" id="CHEBI:15377"/>
        <dbReference type="ChEBI" id="CHEBI:15378"/>
        <dbReference type="ChEBI" id="CHEBI:28938"/>
        <dbReference type="ChEBI" id="CHEBI:58453"/>
        <dbReference type="ChEBI" id="CHEBI:58614"/>
        <dbReference type="EC" id="3.5.4.26"/>
    </reaction>
</comment>
<dbReference type="PANTHER" id="PTHR38011:SF7">
    <property type="entry name" value="2,5-DIAMINO-6-RIBOSYLAMINO-4(3H)-PYRIMIDINONE 5'-PHOSPHATE REDUCTASE"/>
    <property type="match status" value="1"/>
</dbReference>
<evidence type="ECO:0000256" key="3">
    <source>
        <dbReference type="ARBA" id="ARBA00004910"/>
    </source>
</evidence>
<dbReference type="InterPro" id="IPR050765">
    <property type="entry name" value="Riboflavin_Biosynth_HTPR"/>
</dbReference>
<evidence type="ECO:0000256" key="5">
    <source>
        <dbReference type="ARBA" id="ARBA00007417"/>
    </source>
</evidence>
<dbReference type="Proteomes" id="UP001597203">
    <property type="component" value="Unassembled WGS sequence"/>
</dbReference>
<keyword evidence="10" id="KW-0479">Metal-binding</keyword>
<dbReference type="InterPro" id="IPR024072">
    <property type="entry name" value="DHFR-like_dom_sf"/>
</dbReference>
<dbReference type="SUPFAM" id="SSF53597">
    <property type="entry name" value="Dihydrofolate reductase-like"/>
    <property type="match status" value="1"/>
</dbReference>
<dbReference type="NCBIfam" id="TIGR00326">
    <property type="entry name" value="eubact_ribD"/>
    <property type="match status" value="1"/>
</dbReference>
<comment type="similarity">
    <text evidence="5 10">In the C-terminal section; belongs to the HTP reductase family.</text>
</comment>
<dbReference type="Gene3D" id="3.40.430.10">
    <property type="entry name" value="Dihydrofolate Reductase, subunit A"/>
    <property type="match status" value="2"/>
</dbReference>
<evidence type="ECO:0000256" key="8">
    <source>
        <dbReference type="ARBA" id="ARBA00023002"/>
    </source>
</evidence>
<keyword evidence="13" id="KW-1185">Reference proteome</keyword>
<dbReference type="EMBL" id="JBHTLS010000119">
    <property type="protein sequence ID" value="MFD1105108.1"/>
    <property type="molecule type" value="Genomic_DNA"/>
</dbReference>
<keyword evidence="10" id="KW-0862">Zinc</keyword>
<gene>
    <name evidence="12" type="primary">ribD</name>
    <name evidence="12" type="ORF">ACFQ24_09515</name>
</gene>
<dbReference type="SUPFAM" id="SSF53927">
    <property type="entry name" value="Cytidine deaminase-like"/>
    <property type="match status" value="1"/>
</dbReference>
<keyword evidence="6 10" id="KW-0686">Riboflavin biosynthesis</keyword>
<dbReference type="RefSeq" id="WP_380910694.1">
    <property type="nucleotide sequence ID" value="NZ_JBHTLS010000119.1"/>
</dbReference>
<keyword evidence="9" id="KW-0511">Multifunctional enzyme</keyword>
<dbReference type="Pfam" id="PF00383">
    <property type="entry name" value="dCMP_cyt_deam_1"/>
    <property type="match status" value="1"/>
</dbReference>
<dbReference type="InterPro" id="IPR002125">
    <property type="entry name" value="CMP_dCMP_dom"/>
</dbReference>
<organism evidence="12 13">
    <name type="scientific">Sphingobium olei</name>
    <dbReference type="NCBI Taxonomy" id="420955"/>
    <lineage>
        <taxon>Bacteria</taxon>
        <taxon>Pseudomonadati</taxon>
        <taxon>Pseudomonadota</taxon>
        <taxon>Alphaproteobacteria</taxon>
        <taxon>Sphingomonadales</taxon>
        <taxon>Sphingomonadaceae</taxon>
        <taxon>Sphingobium</taxon>
    </lineage>
</organism>
<comment type="similarity">
    <text evidence="4 10">In the N-terminal section; belongs to the cytidine and deoxycytidylate deaminase family.</text>
</comment>
<evidence type="ECO:0000256" key="2">
    <source>
        <dbReference type="ARBA" id="ARBA00004882"/>
    </source>
</evidence>
<evidence type="ECO:0000256" key="1">
    <source>
        <dbReference type="ARBA" id="ARBA00002151"/>
    </source>
</evidence>
<evidence type="ECO:0000259" key="11">
    <source>
        <dbReference type="PROSITE" id="PS51747"/>
    </source>
</evidence>
<comment type="pathway">
    <text evidence="3 10">Cofactor biosynthesis; riboflavin biosynthesis; 5-amino-6-(D-ribitylamino)uracil from GTP: step 3/4.</text>
</comment>